<accession>A0A7Y9JKC9</accession>
<name>A0A7Y9JKC9_9ACTN</name>
<dbReference type="Proteomes" id="UP000529783">
    <property type="component" value="Unassembled WGS sequence"/>
</dbReference>
<protein>
    <submittedName>
        <fullName evidence="2">Uncharacterized protein</fullName>
    </submittedName>
</protein>
<feature type="region of interest" description="Disordered" evidence="1">
    <location>
        <begin position="1"/>
        <end position="43"/>
    </location>
</feature>
<feature type="compositionally biased region" description="Basic and acidic residues" evidence="1">
    <location>
        <begin position="13"/>
        <end position="26"/>
    </location>
</feature>
<gene>
    <name evidence="2" type="ORF">BJY14_007664</name>
</gene>
<reference evidence="2 3" key="1">
    <citation type="submission" date="2020-07" db="EMBL/GenBank/DDBJ databases">
        <title>Sequencing the genomes of 1000 actinobacteria strains.</title>
        <authorList>
            <person name="Klenk H.-P."/>
        </authorList>
    </citation>
    <scope>NUCLEOTIDE SEQUENCE [LARGE SCALE GENOMIC DNA]</scope>
    <source>
        <strain evidence="2 3">DSM 40398</strain>
    </source>
</reference>
<keyword evidence="3" id="KW-1185">Reference proteome</keyword>
<dbReference type="AlphaFoldDB" id="A0A7Y9JKC9"/>
<evidence type="ECO:0000256" key="1">
    <source>
        <dbReference type="SAM" id="MobiDB-lite"/>
    </source>
</evidence>
<sequence>MATEAMAVGGRTDAGRIGRGDRHGKGCESVGPRKAGLGRVAER</sequence>
<evidence type="ECO:0000313" key="3">
    <source>
        <dbReference type="Proteomes" id="UP000529783"/>
    </source>
</evidence>
<organism evidence="2 3">
    <name type="scientific">Actinomadura luteofluorescens</name>
    <dbReference type="NCBI Taxonomy" id="46163"/>
    <lineage>
        <taxon>Bacteria</taxon>
        <taxon>Bacillati</taxon>
        <taxon>Actinomycetota</taxon>
        <taxon>Actinomycetes</taxon>
        <taxon>Streptosporangiales</taxon>
        <taxon>Thermomonosporaceae</taxon>
        <taxon>Actinomadura</taxon>
    </lineage>
</organism>
<proteinExistence type="predicted"/>
<dbReference type="EMBL" id="JACCBA010000001">
    <property type="protein sequence ID" value="NYD51681.1"/>
    <property type="molecule type" value="Genomic_DNA"/>
</dbReference>
<comment type="caution">
    <text evidence="2">The sequence shown here is derived from an EMBL/GenBank/DDBJ whole genome shotgun (WGS) entry which is preliminary data.</text>
</comment>
<evidence type="ECO:0000313" key="2">
    <source>
        <dbReference type="EMBL" id="NYD51681.1"/>
    </source>
</evidence>